<dbReference type="Gene3D" id="3.40.430.10">
    <property type="entry name" value="Dihydrofolate Reductase, subunit A"/>
    <property type="match status" value="1"/>
</dbReference>
<dbReference type="RefSeq" id="WP_009163892.1">
    <property type="nucleotide sequence ID" value="NZ_ADFP01000024.1"/>
</dbReference>
<evidence type="ECO:0000313" key="5">
    <source>
        <dbReference type="EMBL" id="EFB91654.1"/>
    </source>
</evidence>
<dbReference type="GeneID" id="90987165"/>
<dbReference type="PANTHER" id="PTHR38011:SF7">
    <property type="entry name" value="2,5-DIAMINO-6-RIBOSYLAMINO-4(3H)-PYRIMIDINONE 5'-PHOSPHATE REDUCTASE"/>
    <property type="match status" value="1"/>
</dbReference>
<evidence type="ECO:0000256" key="2">
    <source>
        <dbReference type="ARBA" id="ARBA00022857"/>
    </source>
</evidence>
<name>A0ABP2HZ15_9BACT</name>
<reference evidence="5 6" key="1">
    <citation type="submission" date="2009-12" db="EMBL/GenBank/DDBJ databases">
        <authorList>
            <person name="Shrivastava S."/>
            <person name="Madupu R."/>
            <person name="Durkin A.S."/>
            <person name="Torralba M."/>
            <person name="Methe B."/>
            <person name="Sutton G.G."/>
            <person name="Strausberg R.L."/>
            <person name="Nelson K.E."/>
        </authorList>
    </citation>
    <scope>NUCLEOTIDE SEQUENCE [LARGE SCALE GENOMIC DNA]</scope>
    <source>
        <strain evidence="5 6">W5455</strain>
    </source>
</reference>
<evidence type="ECO:0000313" key="6">
    <source>
        <dbReference type="Proteomes" id="UP000006462"/>
    </source>
</evidence>
<gene>
    <name evidence="5" type="ORF">HMPREF7215_2037</name>
</gene>
<evidence type="ECO:0000256" key="1">
    <source>
        <dbReference type="ARBA" id="ARBA00005104"/>
    </source>
</evidence>
<evidence type="ECO:0000259" key="4">
    <source>
        <dbReference type="Pfam" id="PF01872"/>
    </source>
</evidence>
<accession>A0ABP2HZ15</accession>
<organism evidence="5 6">
    <name type="scientific">Pyramidobacter piscolens W5455</name>
    <dbReference type="NCBI Taxonomy" id="352165"/>
    <lineage>
        <taxon>Bacteria</taxon>
        <taxon>Thermotogati</taxon>
        <taxon>Synergistota</taxon>
        <taxon>Synergistia</taxon>
        <taxon>Synergistales</taxon>
        <taxon>Dethiosulfovibrionaceae</taxon>
        <taxon>Pyramidobacter</taxon>
    </lineage>
</organism>
<dbReference type="Pfam" id="PF01872">
    <property type="entry name" value="RibD_C"/>
    <property type="match status" value="1"/>
</dbReference>
<keyword evidence="2" id="KW-0521">NADP</keyword>
<comment type="caution">
    <text evidence="5">The sequence shown here is derived from an EMBL/GenBank/DDBJ whole genome shotgun (WGS) entry which is preliminary data.</text>
</comment>
<dbReference type="EMBL" id="ADFP01000024">
    <property type="protein sequence ID" value="EFB91654.1"/>
    <property type="molecule type" value="Genomic_DNA"/>
</dbReference>
<protein>
    <recommendedName>
        <fullName evidence="4">Bacterial bifunctional deaminase-reductase C-terminal domain-containing protein</fullName>
    </recommendedName>
</protein>
<sequence>MKDRAKVICHMMTTIDGKIDVEFEPSADYDKVGDEYDRLLLSYGQAYGLGRATCQSDLETDLSKYKGVPATYEDTARRYPEGTIICVAFDRWGKLRWKNNVMDCAGRRMPIVEAVTEKCAPEFLAYLNDLQIPYIVAGRDDLDLELFLQKIKSLCGVETFVIGGGSQINGEFIRRGLADEISIVVAPAVDGTRGALTIAGTDDLTGFPQYYRLKDVRKLPCDGLLIRWSK</sequence>
<evidence type="ECO:0000256" key="3">
    <source>
        <dbReference type="ARBA" id="ARBA00023002"/>
    </source>
</evidence>
<dbReference type="InterPro" id="IPR024072">
    <property type="entry name" value="DHFR-like_dom_sf"/>
</dbReference>
<comment type="pathway">
    <text evidence="1">Cofactor biosynthesis; riboflavin biosynthesis.</text>
</comment>
<dbReference type="InterPro" id="IPR050765">
    <property type="entry name" value="Riboflavin_Biosynth_HTPR"/>
</dbReference>
<dbReference type="Proteomes" id="UP000006462">
    <property type="component" value="Unassembled WGS sequence"/>
</dbReference>
<keyword evidence="3" id="KW-0560">Oxidoreductase</keyword>
<keyword evidence="6" id="KW-1185">Reference proteome</keyword>
<feature type="domain" description="Bacterial bifunctional deaminase-reductase C-terminal" evidence="4">
    <location>
        <begin position="6"/>
        <end position="219"/>
    </location>
</feature>
<dbReference type="InterPro" id="IPR002734">
    <property type="entry name" value="RibDG_C"/>
</dbReference>
<dbReference type="PANTHER" id="PTHR38011">
    <property type="entry name" value="DIHYDROFOLATE REDUCTASE FAMILY PROTEIN (AFU_ORTHOLOGUE AFUA_8G06820)"/>
    <property type="match status" value="1"/>
</dbReference>
<dbReference type="SUPFAM" id="SSF53597">
    <property type="entry name" value="Dihydrofolate reductase-like"/>
    <property type="match status" value="1"/>
</dbReference>
<proteinExistence type="predicted"/>